<dbReference type="EMBL" id="ACKP02000052">
    <property type="protein sequence ID" value="EEX76123.1"/>
    <property type="molecule type" value="Genomic_DNA"/>
</dbReference>
<reference evidence="1 2" key="1">
    <citation type="submission" date="2009-09" db="EMBL/GenBank/DDBJ databases">
        <authorList>
            <person name="Weinstock G."/>
            <person name="Sodergren E."/>
            <person name="Clifton S."/>
            <person name="Fulton L."/>
            <person name="Fulton B."/>
            <person name="Courtney L."/>
            <person name="Fronick C."/>
            <person name="Harrison M."/>
            <person name="Strong C."/>
            <person name="Farmer C."/>
            <person name="Delahaunty K."/>
            <person name="Markovic C."/>
            <person name="Hall O."/>
            <person name="Minx P."/>
            <person name="Tomlinson C."/>
            <person name="Mitreva M."/>
            <person name="Nelson J."/>
            <person name="Hou S."/>
            <person name="Wollam A."/>
            <person name="Pepin K.H."/>
            <person name="Johnson M."/>
            <person name="Bhonagiri V."/>
            <person name="Nash W.E."/>
            <person name="Warren W."/>
            <person name="Chinwalla A."/>
            <person name="Mardis E.R."/>
            <person name="Wilson R.K."/>
        </authorList>
    </citation>
    <scope>NUCLEOTIDE SEQUENCE [LARGE SCALE GENOMIC DNA]</scope>
    <source>
        <strain evidence="2">ATCC 35185 / DSM 20758 / VPI D19B-28</strain>
    </source>
</reference>
<protein>
    <submittedName>
        <fullName evidence="1">Uncharacterized protein</fullName>
    </submittedName>
</protein>
<gene>
    <name evidence="1" type="ORF">SELSPUOL_02510</name>
</gene>
<dbReference type="Proteomes" id="UP000003505">
    <property type="component" value="Unassembled WGS sequence"/>
</dbReference>
<sequence>MLCFEHSRKENMKKKSPIFYYIVNAAIKYKRFRKISGRIRLWDVFRLPSGKKLSLQIKGRGSLPQNLDPQHLSSRTLYSAV</sequence>
<dbReference type="AlphaFoldDB" id="C9LYF0"/>
<evidence type="ECO:0000313" key="2">
    <source>
        <dbReference type="Proteomes" id="UP000003505"/>
    </source>
</evidence>
<evidence type="ECO:0000313" key="1">
    <source>
        <dbReference type="EMBL" id="EEX76123.1"/>
    </source>
</evidence>
<accession>C9LYF0</accession>
<name>C9LYF0_SELS3</name>
<comment type="caution">
    <text evidence="1">The sequence shown here is derived from an EMBL/GenBank/DDBJ whole genome shotgun (WGS) entry which is preliminary data.</text>
</comment>
<organism evidence="1 2">
    <name type="scientific">Selenomonas sputigena (strain ATCC 35185 / DSM 20758 / CCUG 44933 / VPI D19B-28)</name>
    <dbReference type="NCBI Taxonomy" id="546271"/>
    <lineage>
        <taxon>Bacteria</taxon>
        <taxon>Bacillati</taxon>
        <taxon>Bacillota</taxon>
        <taxon>Negativicutes</taxon>
        <taxon>Selenomonadales</taxon>
        <taxon>Selenomonadaceae</taxon>
        <taxon>Selenomonas</taxon>
    </lineage>
</organism>
<proteinExistence type="predicted"/>